<dbReference type="GO" id="GO:0008270">
    <property type="term" value="F:zinc ion binding"/>
    <property type="evidence" value="ECO:0007669"/>
    <property type="project" value="UniProtKB-UniRule"/>
</dbReference>
<comment type="similarity">
    <text evidence="8">Belongs to the NrdR family.</text>
</comment>
<keyword evidence="5 8" id="KW-0805">Transcription regulation</keyword>
<sequence length="170" mass="20044">MQCPKCHVQNSKVIDSRPADNGRSIRRRRECLECHYRFNTYERIEHAPLLVVKRDGTRQEFSREKLLRGIVRAAEKRPVAHEQMAELAAKVEEQIRDWSDHEIESRDIGELVMPLLMELDEVAYIRFASVYREFQSKEMFLKELEEMEAKLAANEKDDPNGPKQMELDVQ</sequence>
<evidence type="ECO:0000256" key="4">
    <source>
        <dbReference type="ARBA" id="ARBA00022840"/>
    </source>
</evidence>
<keyword evidence="1 8" id="KW-0678">Repressor</keyword>
<keyword evidence="8" id="KW-0863">Zinc-finger</keyword>
<evidence type="ECO:0000259" key="10">
    <source>
        <dbReference type="PROSITE" id="PS51161"/>
    </source>
</evidence>
<comment type="cofactor">
    <cofactor evidence="8">
        <name>Zn(2+)</name>
        <dbReference type="ChEBI" id="CHEBI:29105"/>
    </cofactor>
    <text evidence="8">Binds 1 zinc ion.</text>
</comment>
<dbReference type="NCBIfam" id="TIGR00244">
    <property type="entry name" value="transcriptional regulator NrdR"/>
    <property type="match status" value="1"/>
</dbReference>
<evidence type="ECO:0000313" key="12">
    <source>
        <dbReference type="Proteomes" id="UP000005990"/>
    </source>
</evidence>
<dbReference type="GO" id="GO:0045892">
    <property type="term" value="P:negative regulation of DNA-templated transcription"/>
    <property type="evidence" value="ECO:0007669"/>
    <property type="project" value="UniProtKB-UniRule"/>
</dbReference>
<evidence type="ECO:0000256" key="6">
    <source>
        <dbReference type="ARBA" id="ARBA00023125"/>
    </source>
</evidence>
<evidence type="ECO:0000313" key="11">
    <source>
        <dbReference type="EMBL" id="EFR30966.1"/>
    </source>
</evidence>
<evidence type="ECO:0000256" key="1">
    <source>
        <dbReference type="ARBA" id="ARBA00022491"/>
    </source>
</evidence>
<dbReference type="InterPro" id="IPR055173">
    <property type="entry name" value="NrdR-like_N"/>
</dbReference>
<keyword evidence="2 8" id="KW-0547">Nucleotide-binding</keyword>
<evidence type="ECO:0000256" key="5">
    <source>
        <dbReference type="ARBA" id="ARBA00023015"/>
    </source>
</evidence>
<dbReference type="eggNOG" id="COG1327">
    <property type="taxonomic scope" value="Bacteria"/>
</dbReference>
<dbReference type="HAMAP" id="MF_00440">
    <property type="entry name" value="NrdR"/>
    <property type="match status" value="1"/>
</dbReference>
<dbReference type="PROSITE" id="PS51161">
    <property type="entry name" value="ATP_CONE"/>
    <property type="match status" value="1"/>
</dbReference>
<dbReference type="Proteomes" id="UP000005990">
    <property type="component" value="Unassembled WGS sequence"/>
</dbReference>
<evidence type="ECO:0000256" key="8">
    <source>
        <dbReference type="HAMAP-Rule" id="MF_00440"/>
    </source>
</evidence>
<dbReference type="STRING" id="908337.HMPREF9257_1475"/>
<keyword evidence="3 8" id="KW-0862">Zinc</keyword>
<comment type="caution">
    <text evidence="11">The sequence shown here is derived from an EMBL/GenBank/DDBJ whole genome shotgun (WGS) entry which is preliminary data.</text>
</comment>
<comment type="function">
    <text evidence="8">Negatively regulates transcription of bacterial ribonucleotide reductase nrd genes and operons by binding to NrdR-boxes.</text>
</comment>
<dbReference type="OrthoDB" id="9807461at2"/>
<feature type="region of interest" description="Disordered" evidence="9">
    <location>
        <begin position="151"/>
        <end position="170"/>
    </location>
</feature>
<evidence type="ECO:0000256" key="3">
    <source>
        <dbReference type="ARBA" id="ARBA00022833"/>
    </source>
</evidence>
<dbReference type="AlphaFoldDB" id="E4KPI7"/>
<dbReference type="GO" id="GO:0005524">
    <property type="term" value="F:ATP binding"/>
    <property type="evidence" value="ECO:0007669"/>
    <property type="project" value="UniProtKB-UniRule"/>
</dbReference>
<dbReference type="PANTHER" id="PTHR30455">
    <property type="entry name" value="TRANSCRIPTIONAL REPRESSOR NRDR"/>
    <property type="match status" value="1"/>
</dbReference>
<keyword evidence="4 8" id="KW-0067">ATP-binding</keyword>
<dbReference type="PANTHER" id="PTHR30455:SF2">
    <property type="entry name" value="TRANSCRIPTIONAL REPRESSOR NRDR"/>
    <property type="match status" value="1"/>
</dbReference>
<keyword evidence="7 8" id="KW-0804">Transcription</keyword>
<evidence type="ECO:0000256" key="7">
    <source>
        <dbReference type="ARBA" id="ARBA00023163"/>
    </source>
</evidence>
<keyword evidence="6 8" id="KW-0238">DNA-binding</keyword>
<keyword evidence="12" id="KW-1185">Reference proteome</keyword>
<dbReference type="Pfam" id="PF22811">
    <property type="entry name" value="Zn_ribbon_NrdR"/>
    <property type="match status" value="1"/>
</dbReference>
<organism evidence="11 12">
    <name type="scientific">Eremococcus coleocola ACS-139-V-Col8</name>
    <dbReference type="NCBI Taxonomy" id="908337"/>
    <lineage>
        <taxon>Bacteria</taxon>
        <taxon>Bacillati</taxon>
        <taxon>Bacillota</taxon>
        <taxon>Bacilli</taxon>
        <taxon>Lactobacillales</taxon>
        <taxon>Aerococcaceae</taxon>
        <taxon>Eremococcus</taxon>
    </lineage>
</organism>
<dbReference type="InterPro" id="IPR003796">
    <property type="entry name" value="RNR_NrdR-like"/>
</dbReference>
<feature type="compositionally biased region" description="Basic and acidic residues" evidence="9">
    <location>
        <begin position="151"/>
        <end position="160"/>
    </location>
</feature>
<reference evidence="11 12" key="1">
    <citation type="submission" date="2010-10" db="EMBL/GenBank/DDBJ databases">
        <authorList>
            <person name="Durkin A.S."/>
            <person name="Madupu R."/>
            <person name="Torralba M."/>
            <person name="Gillis M."/>
            <person name="Methe B."/>
            <person name="Sutton G."/>
            <person name="Nelson K.E."/>
        </authorList>
    </citation>
    <scope>NUCLEOTIDE SEQUENCE [LARGE SCALE GENOMIC DNA]</scope>
    <source>
        <strain evidence="11 12">ACS-139-V-Col8</strain>
    </source>
</reference>
<proteinExistence type="inferred from homology"/>
<evidence type="ECO:0000256" key="9">
    <source>
        <dbReference type="SAM" id="MobiDB-lite"/>
    </source>
</evidence>
<gene>
    <name evidence="8 11" type="primary">nrdR</name>
    <name evidence="11" type="ORF">HMPREF9257_1475</name>
</gene>
<feature type="zinc finger region" evidence="8">
    <location>
        <begin position="3"/>
        <end position="34"/>
    </location>
</feature>
<dbReference type="EMBL" id="AENN01000015">
    <property type="protein sequence ID" value="EFR30966.1"/>
    <property type="molecule type" value="Genomic_DNA"/>
</dbReference>
<feature type="domain" description="ATP-cone" evidence="10">
    <location>
        <begin position="49"/>
        <end position="139"/>
    </location>
</feature>
<name>E4KPI7_9LACT</name>
<accession>E4KPI7</accession>
<dbReference type="GO" id="GO:0003677">
    <property type="term" value="F:DNA binding"/>
    <property type="evidence" value="ECO:0007669"/>
    <property type="project" value="UniProtKB-KW"/>
</dbReference>
<evidence type="ECO:0000256" key="2">
    <source>
        <dbReference type="ARBA" id="ARBA00022741"/>
    </source>
</evidence>
<dbReference type="Pfam" id="PF03477">
    <property type="entry name" value="ATP-cone"/>
    <property type="match status" value="1"/>
</dbReference>
<keyword evidence="8" id="KW-0479">Metal-binding</keyword>
<dbReference type="InterPro" id="IPR005144">
    <property type="entry name" value="ATP-cone_dom"/>
</dbReference>
<dbReference type="RefSeq" id="WP_006418169.1">
    <property type="nucleotide sequence ID" value="NZ_AENN01000015.1"/>
</dbReference>
<protein>
    <recommendedName>
        <fullName evidence="8">Transcriptional repressor NrdR</fullName>
    </recommendedName>
</protein>